<dbReference type="AlphaFoldDB" id="A0A9X1SID8"/>
<feature type="chain" id="PRO_5040800322" description="Cytochrome c domain-containing protein" evidence="1">
    <location>
        <begin position="28"/>
        <end position="433"/>
    </location>
</feature>
<gene>
    <name evidence="2" type="ORF">LOC68_22320</name>
</gene>
<name>A0A9X1SID8_9BACT</name>
<evidence type="ECO:0008006" key="4">
    <source>
        <dbReference type="Google" id="ProtNLM"/>
    </source>
</evidence>
<dbReference type="EMBL" id="JAJKFT010000010">
    <property type="protein sequence ID" value="MCC9631137.1"/>
    <property type="molecule type" value="Genomic_DNA"/>
</dbReference>
<keyword evidence="3" id="KW-1185">Reference proteome</keyword>
<dbReference type="RefSeq" id="WP_230222848.1">
    <property type="nucleotide sequence ID" value="NZ_JAJKFT010000010.1"/>
</dbReference>
<reference evidence="2" key="1">
    <citation type="submission" date="2021-11" db="EMBL/GenBank/DDBJ databases">
        <title>Genome sequence.</title>
        <authorList>
            <person name="Sun Q."/>
        </authorList>
    </citation>
    <scope>NUCLEOTIDE SEQUENCE</scope>
    <source>
        <strain evidence="2">JC732</strain>
    </source>
</reference>
<accession>A0A9X1SID8</accession>
<evidence type="ECO:0000313" key="2">
    <source>
        <dbReference type="EMBL" id="MCC9631137.1"/>
    </source>
</evidence>
<protein>
    <recommendedName>
        <fullName evidence="4">Cytochrome c domain-containing protein</fullName>
    </recommendedName>
</protein>
<feature type="signal peptide" evidence="1">
    <location>
        <begin position="1"/>
        <end position="27"/>
    </location>
</feature>
<organism evidence="2 3">
    <name type="scientific">Blastopirellula sediminis</name>
    <dbReference type="NCBI Taxonomy" id="2894196"/>
    <lineage>
        <taxon>Bacteria</taxon>
        <taxon>Pseudomonadati</taxon>
        <taxon>Planctomycetota</taxon>
        <taxon>Planctomycetia</taxon>
        <taxon>Pirellulales</taxon>
        <taxon>Pirellulaceae</taxon>
        <taxon>Blastopirellula</taxon>
    </lineage>
</organism>
<evidence type="ECO:0000313" key="3">
    <source>
        <dbReference type="Proteomes" id="UP001139103"/>
    </source>
</evidence>
<sequence>MKSLPLRIVRWSAVVAIVLLLTTESHAQLTFENEPINYGQDLQHDPVAQLQKELDAGKTKLDYDEDHGYLNSVLEKLNISPESQVLVYSKTSFQLSRITPRRPRALYFNDKSYIGWVQGGDVLEVMTTDPEQGAIFYTLSQDTDGSPKFIQDRGQCLSCHASSRTQNVPGGLVRSAFVNAAGQPHYGSGTFTTDHSSQFQDRWGGWYVTGTHGAMRHMGNVISKDRDFPEKIDREAGANVTDLTERLDIARYLTPHSDIVALMVLEHQTQMQNFLTLVNFETRMAQHHDAVMNKALERSEDYVSDTTKRRIANACDKLLQYMLFAEEFPLESKVEGTSQFAREFAAAGPKDSQQRSLRDLDLQTRLFRYPCSYLIYSEQFDQLPPPAKSYIARRLQEILENGDPDYPHLTPEDRENIREILTETKPDLWNTKS</sequence>
<proteinExistence type="predicted"/>
<evidence type="ECO:0000256" key="1">
    <source>
        <dbReference type="SAM" id="SignalP"/>
    </source>
</evidence>
<dbReference type="Proteomes" id="UP001139103">
    <property type="component" value="Unassembled WGS sequence"/>
</dbReference>
<keyword evidence="1" id="KW-0732">Signal</keyword>
<comment type="caution">
    <text evidence="2">The sequence shown here is derived from an EMBL/GenBank/DDBJ whole genome shotgun (WGS) entry which is preliminary data.</text>
</comment>